<dbReference type="AlphaFoldDB" id="A0A668AI07"/>
<comment type="similarity">
    <text evidence="2">Belongs to the POC5 family.</text>
</comment>
<proteinExistence type="inferred from homology"/>
<accession>A0A668AI07</accession>
<reference evidence="13" key="1">
    <citation type="submission" date="2019-06" db="EMBL/GenBank/DDBJ databases">
        <authorList>
            <consortium name="Wellcome Sanger Institute Data Sharing"/>
        </authorList>
    </citation>
    <scope>NUCLEOTIDE SEQUENCE [LARGE SCALE GENOMIC DNA]</scope>
</reference>
<dbReference type="FunCoup" id="A0A668AI07">
    <property type="interactions" value="1046"/>
</dbReference>
<feature type="compositionally biased region" description="Polar residues" evidence="12">
    <location>
        <begin position="54"/>
        <end position="68"/>
    </location>
</feature>
<dbReference type="OrthoDB" id="10064898at2759"/>
<comment type="subcellular location">
    <subcellularLocation>
        <location evidence="1">Cytoplasm</location>
        <location evidence="1">Cytoskeleton</location>
        <location evidence="1">Microtubule organizing center</location>
        <location evidence="1">Centrosome</location>
        <location evidence="1">Centriole</location>
    </subcellularLocation>
</comment>
<sequence length="574" mass="64207">MSTDEEELASPVLPKDSDPGSSVSSDLQDEYEELLRFAVVTPKFETHTGHLKLPSTSHMSADTRSSQGRDGAKSQRPADSVREAEDGRHSSRSVRSPRASPLIVEPRSHSRASQAEETARRSPSRLSVLSDGPSDRRHAVPVRSRQSSPDTLVSAVSEMFISEENIGRMENILDTWSYNLKSNVLMELRKWKLAFVEQHKLEMKKERERHAAQTAGLKAELDSLKQLLHTYETSNQRKDEVIVNLSQVLDRQKEKVEKMRVLTQWRLQHAEAKEEAHAAQVAQQHYNLQLKRKVFLGWHSLVQRHWKDRVERACRTRAEEVCMRLSTEYEAKLAEHCEAVEKAQAEVQRMRLEREHYEETMKKAFMRGVCALNMEALTMFHTAEGRPEQPAVHDQHDDPVPRDEPGSGSLAQLRSHPVSSTRFSPIHFDPPPSHSEVEMVGSSAPMSRAEVFPSATVVQSSLPLGGTTSAHKQVSGRVVTASQQKPSKTVTARITARPDVGKTARSNLQVMGVVPPMSSVIVERHHPVTQLTIGQAAAAKFPRSSHQSQSSTGARTSSKTHSNTCHTHSIKVVD</sequence>
<dbReference type="GO" id="GO:0007632">
    <property type="term" value="P:visual behavior"/>
    <property type="evidence" value="ECO:0007669"/>
    <property type="project" value="Ensembl"/>
</dbReference>
<keyword evidence="14" id="KW-1185">Reference proteome</keyword>
<keyword evidence="6 11" id="KW-0175">Coiled coil</keyword>
<feature type="compositionally biased region" description="Polar residues" evidence="12">
    <location>
        <begin position="409"/>
        <end position="421"/>
    </location>
</feature>
<evidence type="ECO:0000313" key="13">
    <source>
        <dbReference type="Ensembl" id="ENSMMDP00005052952.1"/>
    </source>
</evidence>
<feature type="region of interest" description="Disordered" evidence="12">
    <location>
        <begin position="537"/>
        <end position="574"/>
    </location>
</feature>
<evidence type="ECO:0000256" key="10">
    <source>
        <dbReference type="ARBA" id="ARBA00049959"/>
    </source>
</evidence>
<keyword evidence="8" id="KW-0131">Cell cycle</keyword>
<dbReference type="GO" id="GO:0005814">
    <property type="term" value="C:centriole"/>
    <property type="evidence" value="ECO:0007669"/>
    <property type="project" value="UniProtKB-SubCell"/>
</dbReference>
<keyword evidence="5" id="KW-0677">Repeat</keyword>
<reference evidence="13" key="2">
    <citation type="submission" date="2025-08" db="UniProtKB">
        <authorList>
            <consortium name="Ensembl"/>
        </authorList>
    </citation>
    <scope>IDENTIFICATION</scope>
</reference>
<evidence type="ECO:0000256" key="4">
    <source>
        <dbReference type="ARBA" id="ARBA00022490"/>
    </source>
</evidence>
<keyword evidence="7" id="KW-0206">Cytoskeleton</keyword>
<feature type="compositionally biased region" description="Polar residues" evidence="12">
    <location>
        <begin position="544"/>
        <end position="567"/>
    </location>
</feature>
<feature type="compositionally biased region" description="Basic and acidic residues" evidence="12">
    <location>
        <begin position="386"/>
        <end position="405"/>
    </location>
</feature>
<evidence type="ECO:0000256" key="1">
    <source>
        <dbReference type="ARBA" id="ARBA00004114"/>
    </source>
</evidence>
<reference evidence="13" key="3">
    <citation type="submission" date="2025-09" db="UniProtKB">
        <authorList>
            <consortium name="Ensembl"/>
        </authorList>
    </citation>
    <scope>IDENTIFICATION</scope>
</reference>
<dbReference type="PANTHER" id="PTHR28618">
    <property type="entry name" value="CENTROSOMAL PROTEIN POC5"/>
    <property type="match status" value="1"/>
</dbReference>
<dbReference type="Ensembl" id="ENSMMDT00005053981.1">
    <property type="protein sequence ID" value="ENSMMDP00005052952.1"/>
    <property type="gene ID" value="ENSMMDG00005023845.1"/>
</dbReference>
<feature type="compositionally biased region" description="Basic and acidic residues" evidence="12">
    <location>
        <begin position="79"/>
        <end position="89"/>
    </location>
</feature>
<evidence type="ECO:0000256" key="5">
    <source>
        <dbReference type="ARBA" id="ARBA00022737"/>
    </source>
</evidence>
<dbReference type="RefSeq" id="XP_029916349.1">
    <property type="nucleotide sequence ID" value="XM_030060489.1"/>
</dbReference>
<dbReference type="InterPro" id="IPR033351">
    <property type="entry name" value="POC5"/>
</dbReference>
<evidence type="ECO:0000256" key="7">
    <source>
        <dbReference type="ARBA" id="ARBA00023212"/>
    </source>
</evidence>
<evidence type="ECO:0000256" key="2">
    <source>
        <dbReference type="ARBA" id="ARBA00010411"/>
    </source>
</evidence>
<feature type="region of interest" description="Disordered" evidence="12">
    <location>
        <begin position="386"/>
        <end position="421"/>
    </location>
</feature>
<evidence type="ECO:0000256" key="8">
    <source>
        <dbReference type="ARBA" id="ARBA00023306"/>
    </source>
</evidence>
<dbReference type="CTD" id="134359"/>
<name>A0A668AI07_9TELE</name>
<dbReference type="RefSeq" id="XP_029916347.1">
    <property type="nucleotide sequence ID" value="XM_030060487.1"/>
</dbReference>
<evidence type="ECO:0000256" key="11">
    <source>
        <dbReference type="SAM" id="Coils"/>
    </source>
</evidence>
<dbReference type="GO" id="GO:0032391">
    <property type="term" value="C:photoreceptor connecting cilium"/>
    <property type="evidence" value="ECO:0007669"/>
    <property type="project" value="Ensembl"/>
</dbReference>
<dbReference type="InParanoid" id="A0A668AI07"/>
<dbReference type="GeneID" id="115365468"/>
<feature type="region of interest" description="Disordered" evidence="12">
    <location>
        <begin position="1"/>
        <end position="28"/>
    </location>
</feature>
<protein>
    <recommendedName>
        <fullName evidence="3">Centrosomal protein POC5</fullName>
    </recommendedName>
    <alternativeName>
        <fullName evidence="9">Protein of centriole 5</fullName>
    </alternativeName>
</protein>
<evidence type="ECO:0000256" key="9">
    <source>
        <dbReference type="ARBA" id="ARBA00031694"/>
    </source>
</evidence>
<dbReference type="GeneTree" id="ENSGT00940000164571"/>
<evidence type="ECO:0000313" key="14">
    <source>
        <dbReference type="Proteomes" id="UP000472263"/>
    </source>
</evidence>
<dbReference type="GO" id="GO:0042462">
    <property type="term" value="P:eye photoreceptor cell development"/>
    <property type="evidence" value="ECO:0007669"/>
    <property type="project" value="Ensembl"/>
</dbReference>
<evidence type="ECO:0000256" key="12">
    <source>
        <dbReference type="SAM" id="MobiDB-lite"/>
    </source>
</evidence>
<keyword evidence="4" id="KW-0963">Cytoplasm</keyword>
<evidence type="ECO:0000256" key="3">
    <source>
        <dbReference type="ARBA" id="ARBA00014910"/>
    </source>
</evidence>
<feature type="coiled-coil region" evidence="11">
    <location>
        <begin position="326"/>
        <end position="360"/>
    </location>
</feature>
<evidence type="ECO:0000256" key="6">
    <source>
        <dbReference type="ARBA" id="ARBA00023054"/>
    </source>
</evidence>
<gene>
    <name evidence="13" type="primary">poc5</name>
</gene>
<comment type="function">
    <text evidence="10">Essential for the assembly of the distal half of centrioles, required for centriole elongation. Acts as a negative regulator of centriole elongation.</text>
</comment>
<feature type="region of interest" description="Disordered" evidence="12">
    <location>
        <begin position="47"/>
        <end position="151"/>
    </location>
</feature>
<dbReference type="PANTHER" id="PTHR28618:SF1">
    <property type="entry name" value="CENTROSOMAL PROTEIN POC5"/>
    <property type="match status" value="1"/>
</dbReference>
<dbReference type="Proteomes" id="UP000472263">
    <property type="component" value="Chromosome 9"/>
</dbReference>
<organism evidence="13 14">
    <name type="scientific">Myripristis murdjan</name>
    <name type="common">pinecone soldierfish</name>
    <dbReference type="NCBI Taxonomy" id="586833"/>
    <lineage>
        <taxon>Eukaryota</taxon>
        <taxon>Metazoa</taxon>
        <taxon>Chordata</taxon>
        <taxon>Craniata</taxon>
        <taxon>Vertebrata</taxon>
        <taxon>Euteleostomi</taxon>
        <taxon>Actinopterygii</taxon>
        <taxon>Neopterygii</taxon>
        <taxon>Teleostei</taxon>
        <taxon>Neoteleostei</taxon>
        <taxon>Acanthomorphata</taxon>
        <taxon>Holocentriformes</taxon>
        <taxon>Holocentridae</taxon>
        <taxon>Myripristis</taxon>
    </lineage>
</organism>